<dbReference type="AlphaFoldDB" id="A0A845QCE3"/>
<evidence type="ECO:0000313" key="12">
    <source>
        <dbReference type="Proteomes" id="UP000470384"/>
    </source>
</evidence>
<evidence type="ECO:0000313" key="11">
    <source>
        <dbReference type="EMBL" id="NBG96315.1"/>
    </source>
</evidence>
<dbReference type="RefSeq" id="WP_160588404.1">
    <property type="nucleotide sequence ID" value="NZ_BMHN01000001.1"/>
</dbReference>
<dbReference type="Gene3D" id="3.40.50.460">
    <property type="entry name" value="Phosphofructokinase domain"/>
    <property type="match status" value="1"/>
</dbReference>
<evidence type="ECO:0000256" key="7">
    <source>
        <dbReference type="ARBA" id="ARBA00022842"/>
    </source>
</evidence>
<proteinExistence type="inferred from homology"/>
<dbReference type="GO" id="GO:0061621">
    <property type="term" value="P:canonical glycolysis"/>
    <property type="evidence" value="ECO:0007669"/>
    <property type="project" value="TreeGrafter"/>
</dbReference>
<dbReference type="InterPro" id="IPR012003">
    <property type="entry name" value="ATP_PFK_prok-type"/>
</dbReference>
<sequence>MRIGVLTGGGDVPGLNPAIQAVTRAAIDQGWEVVGIRRGWRGLLDFDLDDPFVAAAEHTLPLTLQSVRAIDRETSTILQTARTERRTLEERTAHILKVIGHLKLDALVPIGGVHTLAYAAHLAREGVKVNTIPKTMDNDVFGTDYCIGFSTAVTRSVDAVNALRTPAGSHERVGIIELFGRRSGETALMAGFLADTDRTLIAEVPVDMEAVAELLLRDRTDNPSSYAMAVVSEGARLKGDDDVAYGEVDQDGNRRLGGISDTMSEEFKRLTGVGTISQKLGYLMRIGAPDALDTMVGRALGARAIQHIADGETGLMMAVRDGSYTSVPADICTTSERRVDVDAFYDSTAYRPRIRGIAGLPMFLR</sequence>
<dbReference type="EMBL" id="WXYQ01000007">
    <property type="protein sequence ID" value="NBG96315.1"/>
    <property type="molecule type" value="Genomic_DNA"/>
</dbReference>
<organism evidence="11 12">
    <name type="scientific">Pyruvatibacter mobilis</name>
    <dbReference type="NCBI Taxonomy" id="1712261"/>
    <lineage>
        <taxon>Bacteria</taxon>
        <taxon>Pseudomonadati</taxon>
        <taxon>Pseudomonadota</taxon>
        <taxon>Alphaproteobacteria</taxon>
        <taxon>Hyphomicrobiales</taxon>
        <taxon>Parvibaculaceae</taxon>
        <taxon>Pyruvatibacter</taxon>
    </lineage>
</organism>
<dbReference type="GO" id="GO:0070095">
    <property type="term" value="F:fructose-6-phosphate binding"/>
    <property type="evidence" value="ECO:0007669"/>
    <property type="project" value="TreeGrafter"/>
</dbReference>
<dbReference type="GeneID" id="300655464"/>
<dbReference type="OrthoDB" id="9802503at2"/>
<dbReference type="InterPro" id="IPR035966">
    <property type="entry name" value="PKF_sf"/>
</dbReference>
<evidence type="ECO:0000256" key="8">
    <source>
        <dbReference type="ARBA" id="ARBA00023152"/>
    </source>
</evidence>
<keyword evidence="5" id="KW-0479">Metal-binding</keyword>
<evidence type="ECO:0000256" key="3">
    <source>
        <dbReference type="ARBA" id="ARBA00022490"/>
    </source>
</evidence>
<evidence type="ECO:0000256" key="1">
    <source>
        <dbReference type="ARBA" id="ARBA00001946"/>
    </source>
</evidence>
<dbReference type="EC" id="2.7.1.11" evidence="11"/>
<evidence type="ECO:0000256" key="2">
    <source>
        <dbReference type="ARBA" id="ARBA00004679"/>
    </source>
</evidence>
<dbReference type="NCBIfam" id="NF002872">
    <property type="entry name" value="PRK03202.1"/>
    <property type="match status" value="1"/>
</dbReference>
<dbReference type="InterPro" id="IPR000023">
    <property type="entry name" value="Phosphofructokinase_dom"/>
</dbReference>
<comment type="similarity">
    <text evidence="9">Belongs to the phosphofructokinase type A (PFKA) family.</text>
</comment>
<dbReference type="GO" id="GO:0005945">
    <property type="term" value="C:6-phosphofructokinase complex"/>
    <property type="evidence" value="ECO:0007669"/>
    <property type="project" value="TreeGrafter"/>
</dbReference>
<comment type="pathway">
    <text evidence="2">Carbohydrate degradation; glycolysis; D-glyceraldehyde 3-phosphate and glycerone phosphate from D-glucose: step 3/4.</text>
</comment>
<keyword evidence="12" id="KW-1185">Reference proteome</keyword>
<dbReference type="GO" id="GO:0003872">
    <property type="term" value="F:6-phosphofructokinase activity"/>
    <property type="evidence" value="ECO:0007669"/>
    <property type="project" value="UniProtKB-EC"/>
</dbReference>
<dbReference type="GO" id="GO:0016208">
    <property type="term" value="F:AMP binding"/>
    <property type="evidence" value="ECO:0007669"/>
    <property type="project" value="TreeGrafter"/>
</dbReference>
<gene>
    <name evidence="11" type="ORF">GTQ45_11275</name>
</gene>
<dbReference type="PANTHER" id="PTHR13697">
    <property type="entry name" value="PHOSPHOFRUCTOKINASE"/>
    <property type="match status" value="1"/>
</dbReference>
<evidence type="ECO:0000256" key="6">
    <source>
        <dbReference type="ARBA" id="ARBA00022777"/>
    </source>
</evidence>
<dbReference type="GO" id="GO:0042802">
    <property type="term" value="F:identical protein binding"/>
    <property type="evidence" value="ECO:0007669"/>
    <property type="project" value="TreeGrafter"/>
</dbReference>
<dbReference type="GO" id="GO:0048029">
    <property type="term" value="F:monosaccharide binding"/>
    <property type="evidence" value="ECO:0007669"/>
    <property type="project" value="TreeGrafter"/>
</dbReference>
<dbReference type="Gene3D" id="3.40.50.450">
    <property type="match status" value="1"/>
</dbReference>
<comment type="caution">
    <text evidence="11">The sequence shown here is derived from an EMBL/GenBank/DDBJ whole genome shotgun (WGS) entry which is preliminary data.</text>
</comment>
<dbReference type="Proteomes" id="UP000470384">
    <property type="component" value="Unassembled WGS sequence"/>
</dbReference>
<dbReference type="GO" id="GO:0046872">
    <property type="term" value="F:metal ion binding"/>
    <property type="evidence" value="ECO:0007669"/>
    <property type="project" value="UniProtKB-KW"/>
</dbReference>
<name>A0A845QCE3_9HYPH</name>
<keyword evidence="4 11" id="KW-0808">Transferase</keyword>
<evidence type="ECO:0000256" key="4">
    <source>
        <dbReference type="ARBA" id="ARBA00022679"/>
    </source>
</evidence>
<keyword evidence="7" id="KW-0460">Magnesium</keyword>
<evidence type="ECO:0000259" key="10">
    <source>
        <dbReference type="Pfam" id="PF00365"/>
    </source>
</evidence>
<feature type="domain" description="Phosphofructokinase" evidence="10">
    <location>
        <begin position="2"/>
        <end position="308"/>
    </location>
</feature>
<dbReference type="GO" id="GO:0030388">
    <property type="term" value="P:fructose 1,6-bisphosphate metabolic process"/>
    <property type="evidence" value="ECO:0007669"/>
    <property type="project" value="TreeGrafter"/>
</dbReference>
<dbReference type="UniPathway" id="UPA00109">
    <property type="reaction ID" value="UER00182"/>
</dbReference>
<dbReference type="PANTHER" id="PTHR13697:SF52">
    <property type="entry name" value="ATP-DEPENDENT 6-PHOSPHOFRUCTOKINASE 3"/>
    <property type="match status" value="1"/>
</dbReference>
<dbReference type="InterPro" id="IPR022953">
    <property type="entry name" value="ATP_PFK"/>
</dbReference>
<keyword evidence="3" id="KW-0963">Cytoplasm</keyword>
<dbReference type="Pfam" id="PF00365">
    <property type="entry name" value="PFK"/>
    <property type="match status" value="1"/>
</dbReference>
<dbReference type="GO" id="GO:0005524">
    <property type="term" value="F:ATP binding"/>
    <property type="evidence" value="ECO:0007669"/>
    <property type="project" value="InterPro"/>
</dbReference>
<evidence type="ECO:0000256" key="9">
    <source>
        <dbReference type="ARBA" id="ARBA00038478"/>
    </source>
</evidence>
<comment type="cofactor">
    <cofactor evidence="1">
        <name>Mg(2+)</name>
        <dbReference type="ChEBI" id="CHEBI:18420"/>
    </cofactor>
</comment>
<reference evidence="11 12" key="1">
    <citation type="journal article" date="2016" name="Int. J. Syst. Evol. Microbiol.">
        <title>Pyruvatibacter mobilis gen. nov., sp. nov., a marine bacterium from the culture broth of Picochlorum sp. 122.</title>
        <authorList>
            <person name="Wang G."/>
            <person name="Tang M."/>
            <person name="Wu H."/>
            <person name="Dai S."/>
            <person name="Li T."/>
            <person name="Chen C."/>
            <person name="He H."/>
            <person name="Fan J."/>
            <person name="Xiang W."/>
            <person name="Li X."/>
        </authorList>
    </citation>
    <scope>NUCLEOTIDE SEQUENCE [LARGE SCALE GENOMIC DNA]</scope>
    <source>
        <strain evidence="11 12">GYP-11</strain>
    </source>
</reference>
<protein>
    <submittedName>
        <fullName evidence="11">ATP-dependent 6-phosphofructokinase</fullName>
        <ecNumber evidence="11">2.7.1.11</ecNumber>
    </submittedName>
</protein>
<dbReference type="GO" id="GO:0006002">
    <property type="term" value="P:fructose 6-phosphate metabolic process"/>
    <property type="evidence" value="ECO:0007669"/>
    <property type="project" value="InterPro"/>
</dbReference>
<keyword evidence="8" id="KW-0324">Glycolysis</keyword>
<dbReference type="SUPFAM" id="SSF53784">
    <property type="entry name" value="Phosphofructokinase"/>
    <property type="match status" value="1"/>
</dbReference>
<keyword evidence="6 11" id="KW-0418">Kinase</keyword>
<dbReference type="PRINTS" id="PR00476">
    <property type="entry name" value="PHFRCTKINASE"/>
</dbReference>
<dbReference type="PIRSF" id="PIRSF000532">
    <property type="entry name" value="ATP_PFK_prok"/>
    <property type="match status" value="1"/>
</dbReference>
<evidence type="ECO:0000256" key="5">
    <source>
        <dbReference type="ARBA" id="ARBA00022723"/>
    </source>
</evidence>
<accession>A0A845QCE3</accession>